<feature type="compositionally biased region" description="Basic and acidic residues" evidence="11">
    <location>
        <begin position="616"/>
        <end position="625"/>
    </location>
</feature>
<dbReference type="InterPro" id="IPR007110">
    <property type="entry name" value="Ig-like_dom"/>
</dbReference>
<keyword evidence="7" id="KW-1015">Disulfide bond</keyword>
<feature type="region of interest" description="Disordered" evidence="11">
    <location>
        <begin position="984"/>
        <end position="1057"/>
    </location>
</feature>
<evidence type="ECO:0000259" key="12">
    <source>
        <dbReference type="PROSITE" id="PS50835"/>
    </source>
</evidence>
<feature type="region of interest" description="Disordered" evidence="11">
    <location>
        <begin position="1"/>
        <end position="29"/>
    </location>
</feature>
<dbReference type="InterPro" id="IPR013098">
    <property type="entry name" value="Ig_I-set"/>
</dbReference>
<dbReference type="PANTHER" id="PTHR47091:SF1">
    <property type="entry name" value="ALPHA-PROTEIN KINASE 3"/>
    <property type="match status" value="1"/>
</dbReference>
<dbReference type="InterPro" id="IPR036179">
    <property type="entry name" value="Ig-like_dom_sf"/>
</dbReference>
<keyword evidence="4" id="KW-0808">Transferase</keyword>
<comment type="catalytic activity">
    <reaction evidence="10">
        <text>L-seryl-[protein] + ATP = O-phospho-L-seryl-[protein] + ADP + H(+)</text>
        <dbReference type="Rhea" id="RHEA:17989"/>
        <dbReference type="Rhea" id="RHEA-COMP:9863"/>
        <dbReference type="Rhea" id="RHEA-COMP:11604"/>
        <dbReference type="ChEBI" id="CHEBI:15378"/>
        <dbReference type="ChEBI" id="CHEBI:29999"/>
        <dbReference type="ChEBI" id="CHEBI:30616"/>
        <dbReference type="ChEBI" id="CHEBI:83421"/>
        <dbReference type="ChEBI" id="CHEBI:456216"/>
        <dbReference type="EC" id="2.7.11.1"/>
    </reaction>
</comment>
<reference evidence="14" key="2">
    <citation type="submission" date="2025-09" db="UniProtKB">
        <authorList>
            <consortium name="Ensembl"/>
        </authorList>
    </citation>
    <scope>IDENTIFICATION</scope>
</reference>
<feature type="region of interest" description="Disordered" evidence="11">
    <location>
        <begin position="575"/>
        <end position="625"/>
    </location>
</feature>
<dbReference type="Pfam" id="PF07679">
    <property type="entry name" value="I-set"/>
    <property type="match status" value="2"/>
</dbReference>
<feature type="compositionally biased region" description="Basic and acidic residues" evidence="11">
    <location>
        <begin position="480"/>
        <end position="489"/>
    </location>
</feature>
<comment type="similarity">
    <text evidence="1">Belongs to the protein kinase superfamily. Alpha-type protein kinase family. ALPK subfamily.</text>
</comment>
<evidence type="ECO:0000256" key="9">
    <source>
        <dbReference type="ARBA" id="ARBA00047899"/>
    </source>
</evidence>
<keyword evidence="8" id="KW-0393">Immunoglobulin domain</keyword>
<feature type="domain" description="Ig-like" evidence="12">
    <location>
        <begin position="632"/>
        <end position="720"/>
    </location>
</feature>
<dbReference type="SMART" id="SM00409">
    <property type="entry name" value="IG"/>
    <property type="match status" value="2"/>
</dbReference>
<dbReference type="AlphaFoldDB" id="A0A3Q1G6X7"/>
<evidence type="ECO:0000256" key="3">
    <source>
        <dbReference type="ARBA" id="ARBA00022527"/>
    </source>
</evidence>
<dbReference type="InterPro" id="IPR003599">
    <property type="entry name" value="Ig_sub"/>
</dbReference>
<evidence type="ECO:0000313" key="15">
    <source>
        <dbReference type="Proteomes" id="UP000257200"/>
    </source>
</evidence>
<feature type="compositionally biased region" description="Polar residues" evidence="11">
    <location>
        <begin position="11"/>
        <end position="20"/>
    </location>
</feature>
<dbReference type="Proteomes" id="UP000257200">
    <property type="component" value="Unplaced"/>
</dbReference>
<dbReference type="InterPro" id="IPR003598">
    <property type="entry name" value="Ig_sub2"/>
</dbReference>
<evidence type="ECO:0000256" key="4">
    <source>
        <dbReference type="ARBA" id="ARBA00022679"/>
    </source>
</evidence>
<feature type="compositionally biased region" description="Basic and acidic residues" evidence="11">
    <location>
        <begin position="1041"/>
        <end position="1057"/>
    </location>
</feature>
<accession>A0A3Q1G6X7</accession>
<dbReference type="GeneTree" id="ENSGT00940000158534"/>
<dbReference type="SUPFAM" id="SSF56112">
    <property type="entry name" value="Protein kinase-like (PK-like)"/>
    <property type="match status" value="1"/>
</dbReference>
<dbReference type="PROSITE" id="PS50835">
    <property type="entry name" value="IG_LIKE"/>
    <property type="match status" value="2"/>
</dbReference>
<dbReference type="InParanoid" id="A0A3Q1G6X7"/>
<evidence type="ECO:0000256" key="11">
    <source>
        <dbReference type="SAM" id="MobiDB-lite"/>
    </source>
</evidence>
<name>A0A3Q1G6X7_9TELE</name>
<dbReference type="GO" id="GO:0005524">
    <property type="term" value="F:ATP binding"/>
    <property type="evidence" value="ECO:0007669"/>
    <property type="project" value="InterPro"/>
</dbReference>
<dbReference type="PROSITE" id="PS51158">
    <property type="entry name" value="ALPHA_KINASE"/>
    <property type="match status" value="1"/>
</dbReference>
<feature type="region of interest" description="Disordered" evidence="11">
    <location>
        <begin position="473"/>
        <end position="513"/>
    </location>
</feature>
<evidence type="ECO:0000256" key="5">
    <source>
        <dbReference type="ARBA" id="ARBA00022737"/>
    </source>
</evidence>
<dbReference type="GO" id="GO:0004674">
    <property type="term" value="F:protein serine/threonine kinase activity"/>
    <property type="evidence" value="ECO:0007669"/>
    <property type="project" value="UniProtKB-KW"/>
</dbReference>
<feature type="compositionally biased region" description="Low complexity" evidence="11">
    <location>
        <begin position="492"/>
        <end position="506"/>
    </location>
</feature>
<reference evidence="14" key="1">
    <citation type="submission" date="2025-08" db="UniProtKB">
        <authorList>
            <consortium name="Ensembl"/>
        </authorList>
    </citation>
    <scope>IDENTIFICATION</scope>
</reference>
<dbReference type="InterPro" id="IPR011009">
    <property type="entry name" value="Kinase-like_dom_sf"/>
</dbReference>
<evidence type="ECO:0000256" key="7">
    <source>
        <dbReference type="ARBA" id="ARBA00023157"/>
    </source>
</evidence>
<evidence type="ECO:0000256" key="6">
    <source>
        <dbReference type="ARBA" id="ARBA00022777"/>
    </source>
</evidence>
<keyword evidence="3" id="KW-0723">Serine/threonine-protein kinase</keyword>
<dbReference type="SUPFAM" id="SSF48726">
    <property type="entry name" value="Immunoglobulin"/>
    <property type="match status" value="2"/>
</dbReference>
<dbReference type="PANTHER" id="PTHR47091">
    <property type="entry name" value="ALPHA-PROTEIN KINASE 2-RELATED"/>
    <property type="match status" value="1"/>
</dbReference>
<dbReference type="SMART" id="SM00408">
    <property type="entry name" value="IGc2"/>
    <property type="match status" value="2"/>
</dbReference>
<dbReference type="Gene3D" id="2.60.40.10">
    <property type="entry name" value="Immunoglobulins"/>
    <property type="match status" value="2"/>
</dbReference>
<comment type="catalytic activity">
    <reaction evidence="9">
        <text>L-threonyl-[protein] + ATP = O-phospho-L-threonyl-[protein] + ADP + H(+)</text>
        <dbReference type="Rhea" id="RHEA:46608"/>
        <dbReference type="Rhea" id="RHEA-COMP:11060"/>
        <dbReference type="Rhea" id="RHEA-COMP:11605"/>
        <dbReference type="ChEBI" id="CHEBI:15378"/>
        <dbReference type="ChEBI" id="CHEBI:30013"/>
        <dbReference type="ChEBI" id="CHEBI:30616"/>
        <dbReference type="ChEBI" id="CHEBI:61977"/>
        <dbReference type="ChEBI" id="CHEBI:456216"/>
        <dbReference type="EC" id="2.7.11.1"/>
    </reaction>
</comment>
<evidence type="ECO:0000259" key="13">
    <source>
        <dbReference type="PROSITE" id="PS51158"/>
    </source>
</evidence>
<dbReference type="Gene3D" id="3.20.200.10">
    <property type="entry name" value="MHCK/EF2 kinase"/>
    <property type="match status" value="1"/>
</dbReference>
<evidence type="ECO:0000256" key="10">
    <source>
        <dbReference type="ARBA" id="ARBA00048679"/>
    </source>
</evidence>
<feature type="domain" description="Alpha-type protein kinase" evidence="13">
    <location>
        <begin position="748"/>
        <end position="979"/>
    </location>
</feature>
<dbReference type="Ensembl" id="ENSAPOT00000005502.1">
    <property type="protein sequence ID" value="ENSAPOP00000025728.1"/>
    <property type="gene ID" value="ENSAPOG00000009090.1"/>
</dbReference>
<feature type="domain" description="Ig-like" evidence="12">
    <location>
        <begin position="60"/>
        <end position="156"/>
    </location>
</feature>
<dbReference type="SMART" id="SM00811">
    <property type="entry name" value="Alpha_kinase"/>
    <property type="match status" value="1"/>
</dbReference>
<evidence type="ECO:0000256" key="1">
    <source>
        <dbReference type="ARBA" id="ARBA00008651"/>
    </source>
</evidence>
<dbReference type="GO" id="GO:0055013">
    <property type="term" value="P:cardiac muscle cell development"/>
    <property type="evidence" value="ECO:0007669"/>
    <property type="project" value="TreeGrafter"/>
</dbReference>
<keyword evidence="6" id="KW-0418">Kinase</keyword>
<dbReference type="CDD" id="cd16973">
    <property type="entry name" value="Alpha_kinase_ALPK3"/>
    <property type="match status" value="1"/>
</dbReference>
<dbReference type="EC" id="2.7.11.1" evidence="2"/>
<dbReference type="InterPro" id="IPR004166">
    <property type="entry name" value="a-kinase_dom"/>
</dbReference>
<evidence type="ECO:0000256" key="2">
    <source>
        <dbReference type="ARBA" id="ARBA00012513"/>
    </source>
</evidence>
<evidence type="ECO:0000313" key="14">
    <source>
        <dbReference type="Ensembl" id="ENSAPOP00000025728.1"/>
    </source>
</evidence>
<sequence length="1057" mass="118019">MNSRRPMARSFSGNGRTSSFSEEDMGSSNGRSESLSSMIYVFAESTLCSVMAQLTEDIQPSFDTTLKSKAVSENCNVKFTCVVSGRPPPELKWYKDDMEMDRYCGLPKYEIRRNGKTHTLHIYNCTLDDAAIYQVSASNSKGIVSCSGVLEVGTMSEYQIHQRFFAKLKQKAEKKKKELEESTNKEYKENIQKEKPQKCLLTSALATLEDGWTPPYSIISTRGNHKLGEGPTEPLQEGELSVDKVVRDGDPKTEEASSFNKLLEEEKTEVKTNNHPCLDINRSEITKITTSSLEDRIEPCESKAPVQVFLPLSAVAAHSTERDHVNEETKCVSLIQEMNVGFPPTAVPESLEKGDLKMQHEFTPSNAEEITESVNAVQSSSSDFRSSEEKHGLNKVLSSAVEKDLESNLFNSLKTQQQAILEGESSEARNESLQFEVEAERRTLIKEKMLDETKIISVTQDSGSNATILEEHSNIACQDSSERHDKTEEDLSGGSTPTSSLSCESSPRMKRRDSLTLIRSATPEELASGARRKIFFPKNKDDVEIAVFGTLDTQGKKESPYMSPSQARRAALLQASTGQNTPPMERRSPLLSRRKATLEVPKVVEQTPTEEPAGNKQEEKPAEKKIDPLKAPQVIRKIRGEPFPDASGHLKLWCQFFNVLSDSTIKWYRDEEEILEVKRSGGDESQVALAIVLATSQDCGVYGCTIKNEYGTDTTDFLLSVDILSEILLKDDLEVGEEIEMTPLLFTRGLADCGTWGDKYFGRIMTEMVHMGEGHAHKASRVKVIYGLDPVFESGSTCIIKVQNPIAYGTKKESNLAERNLEITKQECKVQNMIREYCKIFAAEARVIENFGSALEVIPRYLMYRPANSVPYATVEADLTGVFLKYSVMDPKGKLISQNISELEQKCSAFQHWIHQWTHGNLLVTQLEGVESKITNVQVVTKSKGYQGLTECGSPEVIEQFLTQHQCNYYCGLLGLRPVKTMDSLQQPTKSKGSRSPLLNRKLGSSSPQLQRKGHSPQMSRKANPSPKVTRKVQETEDDKSDAKPKPAETLDVLEMR</sequence>
<dbReference type="STRING" id="80966.ENSAPOP00000025728"/>
<organism evidence="14 15">
    <name type="scientific">Acanthochromis polyacanthus</name>
    <name type="common">spiny chromis</name>
    <dbReference type="NCBI Taxonomy" id="80966"/>
    <lineage>
        <taxon>Eukaryota</taxon>
        <taxon>Metazoa</taxon>
        <taxon>Chordata</taxon>
        <taxon>Craniata</taxon>
        <taxon>Vertebrata</taxon>
        <taxon>Euteleostomi</taxon>
        <taxon>Actinopterygii</taxon>
        <taxon>Neopterygii</taxon>
        <taxon>Teleostei</taxon>
        <taxon>Neoteleostei</taxon>
        <taxon>Acanthomorphata</taxon>
        <taxon>Ovalentaria</taxon>
        <taxon>Pomacentridae</taxon>
        <taxon>Acanthochromis</taxon>
    </lineage>
</organism>
<dbReference type="Pfam" id="PF02816">
    <property type="entry name" value="Alpha_kinase"/>
    <property type="match status" value="1"/>
</dbReference>
<dbReference type="GO" id="GO:0005634">
    <property type="term" value="C:nucleus"/>
    <property type="evidence" value="ECO:0007669"/>
    <property type="project" value="TreeGrafter"/>
</dbReference>
<keyword evidence="5" id="KW-0677">Repeat</keyword>
<evidence type="ECO:0000256" key="8">
    <source>
        <dbReference type="ARBA" id="ARBA00023319"/>
    </source>
</evidence>
<protein>
    <recommendedName>
        <fullName evidence="2">non-specific serine/threonine protein kinase</fullName>
        <ecNumber evidence="2">2.7.11.1</ecNumber>
    </recommendedName>
</protein>
<dbReference type="FunFam" id="2.60.40.10:FF:000069">
    <property type="entry name" value="Alpha-protein kinase 3"/>
    <property type="match status" value="1"/>
</dbReference>
<proteinExistence type="inferred from homology"/>
<keyword evidence="15" id="KW-1185">Reference proteome</keyword>
<dbReference type="InterPro" id="IPR013783">
    <property type="entry name" value="Ig-like_fold"/>
</dbReference>